<proteinExistence type="predicted"/>
<keyword evidence="1" id="KW-0732">Signal</keyword>
<dbReference type="EMBL" id="VRKQ01000008">
    <property type="protein sequence ID" value="TXG39103.1"/>
    <property type="molecule type" value="Genomic_DNA"/>
</dbReference>
<accession>A0A5C7GLB4</accession>
<comment type="caution">
    <text evidence="2">The sequence shown here is derived from an EMBL/GenBank/DDBJ whole genome shotgun (WGS) entry which is preliminary data.</text>
</comment>
<dbReference type="OrthoDB" id="9800955at2"/>
<dbReference type="AlphaFoldDB" id="A0A5C7GLB4"/>
<dbReference type="Gene3D" id="2.60.120.260">
    <property type="entry name" value="Galactose-binding domain-like"/>
    <property type="match status" value="1"/>
</dbReference>
<evidence type="ECO:0000256" key="1">
    <source>
        <dbReference type="SAM" id="SignalP"/>
    </source>
</evidence>
<evidence type="ECO:0000313" key="3">
    <source>
        <dbReference type="Proteomes" id="UP000321080"/>
    </source>
</evidence>
<sequence length="567" mass="63002">MKKIYKLLVFFGITALILAGCSQNNEDYEVPYDDYSSFQTFTTGGDFGTFNRAINVDDYLTFHDVSQNVIDHKWTIPESAWFLNGDFTRNDSVYDNFIIQTSSKVSEEKLINVLFKEPGLHEVKLFNIFKHEVENAVNVNGKWVIDQVFNIDVFARTNPACKVYKYDYSLDPDNPTLVEVLSLTEAEMPSINNKSSWPTVSIEAGEELMFEDLSTTGAPTSRRFYLEGGKPEQSNQQQAIIKYNKLGNYTAWMESIRSGAEVPSYTGSKLIPLNIEIIPSTKPFEIGGGVNMNTDGVISFAVTGEVETLVNEEGNFTVHVTNSAAGFDQNIPVASAKINEDDATVIELTLADPTFNTDEIEISFSGGNIASVDSRTLLDFGPKPVKIDLGNSILVNSWASFETEDANWKRGLVKGYWVGNSNDDGSGGQAIPVFGRTTEMASEGDASMRFTFDFSKNMKLQGSDFSKPNGIPAGTYHISYKVYLPAGNTIKSFRNALLDPFMNMVWDIENVERGKWVEISRVETIGTDIRSGTRFDLAIDTAANPGVSGEQTMYFDDLKWIPLDPRS</sequence>
<organism evidence="2 3">
    <name type="scientific">Seonamhaeicola maritimus</name>
    <dbReference type="NCBI Taxonomy" id="2591822"/>
    <lineage>
        <taxon>Bacteria</taxon>
        <taxon>Pseudomonadati</taxon>
        <taxon>Bacteroidota</taxon>
        <taxon>Flavobacteriia</taxon>
        <taxon>Flavobacteriales</taxon>
        <taxon>Flavobacteriaceae</taxon>
    </lineage>
</organism>
<protein>
    <submittedName>
        <fullName evidence="2">Uncharacterized protein</fullName>
    </submittedName>
</protein>
<dbReference type="PROSITE" id="PS51257">
    <property type="entry name" value="PROKAR_LIPOPROTEIN"/>
    <property type="match status" value="1"/>
</dbReference>
<gene>
    <name evidence="2" type="ORF">FUA22_04285</name>
</gene>
<dbReference type="RefSeq" id="WP_147766582.1">
    <property type="nucleotide sequence ID" value="NZ_VRKQ01000008.1"/>
</dbReference>
<feature type="signal peptide" evidence="1">
    <location>
        <begin position="1"/>
        <end position="19"/>
    </location>
</feature>
<evidence type="ECO:0000313" key="2">
    <source>
        <dbReference type="EMBL" id="TXG39103.1"/>
    </source>
</evidence>
<dbReference type="Proteomes" id="UP000321080">
    <property type="component" value="Unassembled WGS sequence"/>
</dbReference>
<reference evidence="2 3" key="1">
    <citation type="submission" date="2019-08" db="EMBL/GenBank/DDBJ databases">
        <title>Seonamhaeicola sediminis sp. nov., isolated from marine sediment.</title>
        <authorList>
            <person name="Cao W.R."/>
        </authorList>
    </citation>
    <scope>NUCLEOTIDE SEQUENCE [LARGE SCALE GENOMIC DNA]</scope>
    <source>
        <strain evidence="2 3">1505</strain>
    </source>
</reference>
<feature type="chain" id="PRO_5023053116" evidence="1">
    <location>
        <begin position="20"/>
        <end position="567"/>
    </location>
</feature>
<keyword evidence="3" id="KW-1185">Reference proteome</keyword>
<name>A0A5C7GLB4_9FLAO</name>